<feature type="transmembrane region" description="Helical" evidence="6">
    <location>
        <begin position="328"/>
        <end position="349"/>
    </location>
</feature>
<feature type="transmembrane region" description="Helical" evidence="6">
    <location>
        <begin position="415"/>
        <end position="431"/>
    </location>
</feature>
<dbReference type="GO" id="GO:0005886">
    <property type="term" value="C:plasma membrane"/>
    <property type="evidence" value="ECO:0007669"/>
    <property type="project" value="UniProtKB-SubCell"/>
</dbReference>
<feature type="transmembrane region" description="Helical" evidence="6">
    <location>
        <begin position="115"/>
        <end position="136"/>
    </location>
</feature>
<evidence type="ECO:0000256" key="6">
    <source>
        <dbReference type="SAM" id="Phobius"/>
    </source>
</evidence>
<organism evidence="8 9">
    <name type="scientific">Microbacterium laevaniformans</name>
    <dbReference type="NCBI Taxonomy" id="36807"/>
    <lineage>
        <taxon>Bacteria</taxon>
        <taxon>Bacillati</taxon>
        <taxon>Actinomycetota</taxon>
        <taxon>Actinomycetes</taxon>
        <taxon>Micrococcales</taxon>
        <taxon>Microbacteriaceae</taxon>
        <taxon>Microbacterium</taxon>
    </lineage>
</organism>
<reference evidence="8 9" key="1">
    <citation type="submission" date="2019-04" db="EMBL/GenBank/DDBJ databases">
        <title>Microbes associate with the intestines of laboratory mice.</title>
        <authorList>
            <person name="Navarre W."/>
            <person name="Wong E."/>
            <person name="Huang K."/>
            <person name="Tropini C."/>
            <person name="Ng K."/>
            <person name="Yu B."/>
        </authorList>
    </citation>
    <scope>NUCLEOTIDE SEQUENCE [LARGE SCALE GENOMIC DNA]</scope>
    <source>
        <strain evidence="8 9">NM46_B2-13</strain>
    </source>
</reference>
<sequence>MVMGGGVAAGSSTRAEIELASQRTAARLRSWITHRPSTIALVLGIVVLSVLAHSLPELGIESRPSDSALAIDPDHWVGTTVSLFAVPTMWTLAVLVPLAIVVLELSERTMGSARTFISFVVGGALSAALGIGVGLFEEQFVDLLPLNAPALTTLTPVVGLIAAATTASCFASALWRRRVRLVVAGCALTLFLYSGTSNDLFSLTAVPIGLGLGFVLGGRRDTLRLVRSSHHEKRVVLAALTFITAAGPVLASAAGPGAGLLSMYGTLSRDPLLVVDGTVCALGSVAAPCDVRSSGLSQLHPAAGLVGLLPALIAMAAAWGISRGRRDALWLAVAVNGAILAVMTLRFLVVSPASFQRIGTPSTDEMREYLWQSTVGTFVAVLVPLITVVMLIVFRREARAASAARSRLSFVRGTTGGLVVALIVAAGPAALDPSGFRPSTTALGLVAQIPLRLLPPSLLPAEALSFVPVSSWAQISWYIPSLFFWMVFGVASLRLMLAPSARAGVVDRARVHALLRRGGGDNLSYMATWEGNRYWFASELDAAFAFRVTGDVAVTLGGAFGPDAQDSRVSSDFIEYCGDNGWTPIFYSVVGADTSAFSHLGWRQLPVAEDAVLDLAEWNTAGKHRQDIRTATNRAAREGVVTKWTRWQEMTVAEHAQVRQISEEWVAARVFPEMEFTLGGVDQLADPAVRVMLAQDAVGRVQAVTSWLPLYRADGSVTGYTLDFMRRGPTAMNGVMEFVIGAVATLSKEAGLTHLSLSGSPLTSDTTRELADDAGARVLNWLGAAIEPGYGFRTLMNFKRKFQPRFETMWMIYPDSGILPSAAVAIARAYLPDVTFSAAARMAASLRRPGVFSR</sequence>
<evidence type="ECO:0000256" key="4">
    <source>
        <dbReference type="ARBA" id="ARBA00022989"/>
    </source>
</evidence>
<dbReference type="InterPro" id="IPR024320">
    <property type="entry name" value="LPG_synthase_C"/>
</dbReference>
<dbReference type="Proteomes" id="UP000309893">
    <property type="component" value="Unassembled WGS sequence"/>
</dbReference>
<feature type="transmembrane region" description="Helical" evidence="6">
    <location>
        <begin position="76"/>
        <end position="103"/>
    </location>
</feature>
<dbReference type="GO" id="GO:0016755">
    <property type="term" value="F:aminoacyltransferase activity"/>
    <property type="evidence" value="ECO:0007669"/>
    <property type="project" value="TreeGrafter"/>
</dbReference>
<dbReference type="PANTHER" id="PTHR34697:SF2">
    <property type="entry name" value="PHOSPHATIDYLGLYCEROL LYSYLTRANSFERASE"/>
    <property type="match status" value="1"/>
</dbReference>
<keyword evidence="5 6" id="KW-0472">Membrane</keyword>
<feature type="transmembrane region" description="Helical" evidence="6">
    <location>
        <begin position="369"/>
        <end position="394"/>
    </location>
</feature>
<feature type="transmembrane region" description="Helical" evidence="6">
    <location>
        <begin position="200"/>
        <end position="217"/>
    </location>
</feature>
<feature type="domain" description="Phosphatidylglycerol lysyltransferase C-terminal" evidence="7">
    <location>
        <begin position="514"/>
        <end position="813"/>
    </location>
</feature>
<evidence type="ECO:0000256" key="1">
    <source>
        <dbReference type="ARBA" id="ARBA00004651"/>
    </source>
</evidence>
<feature type="transmembrane region" description="Helical" evidence="6">
    <location>
        <begin position="37"/>
        <end position="56"/>
    </location>
</feature>
<proteinExistence type="predicted"/>
<evidence type="ECO:0000259" key="7">
    <source>
        <dbReference type="Pfam" id="PF09924"/>
    </source>
</evidence>
<keyword evidence="2" id="KW-1003">Cell membrane</keyword>
<evidence type="ECO:0000313" key="8">
    <source>
        <dbReference type="EMBL" id="TGY32915.1"/>
    </source>
</evidence>
<evidence type="ECO:0000313" key="9">
    <source>
        <dbReference type="Proteomes" id="UP000309893"/>
    </source>
</evidence>
<protein>
    <submittedName>
        <fullName evidence="8">DUF2156 domain-containing protein</fullName>
    </submittedName>
</protein>
<dbReference type="InterPro" id="IPR051211">
    <property type="entry name" value="PG_lysyltransferase"/>
</dbReference>
<dbReference type="OrthoDB" id="594838at2"/>
<dbReference type="PANTHER" id="PTHR34697">
    <property type="entry name" value="PHOSPHATIDYLGLYCEROL LYSYLTRANSFERASE"/>
    <property type="match status" value="1"/>
</dbReference>
<feature type="transmembrane region" description="Helical" evidence="6">
    <location>
        <begin position="148"/>
        <end position="171"/>
    </location>
</feature>
<evidence type="ECO:0000256" key="5">
    <source>
        <dbReference type="ARBA" id="ARBA00023136"/>
    </source>
</evidence>
<gene>
    <name evidence="8" type="ORF">E5344_14815</name>
</gene>
<dbReference type="Pfam" id="PF09924">
    <property type="entry name" value="LPG_synthase_C"/>
    <property type="match status" value="1"/>
</dbReference>
<dbReference type="AlphaFoldDB" id="A0A4S2CWI2"/>
<comment type="caution">
    <text evidence="8">The sequence shown here is derived from an EMBL/GenBank/DDBJ whole genome shotgun (WGS) entry which is preliminary data.</text>
</comment>
<name>A0A4S2CWI2_9MICO</name>
<accession>A0A4S2CWI2</accession>
<feature type="transmembrane region" description="Helical" evidence="6">
    <location>
        <begin position="178"/>
        <end position="194"/>
    </location>
</feature>
<dbReference type="GO" id="GO:0055091">
    <property type="term" value="P:phospholipid homeostasis"/>
    <property type="evidence" value="ECO:0007669"/>
    <property type="project" value="TreeGrafter"/>
</dbReference>
<feature type="transmembrane region" description="Helical" evidence="6">
    <location>
        <begin position="302"/>
        <end position="321"/>
    </location>
</feature>
<keyword evidence="3 6" id="KW-0812">Transmembrane</keyword>
<feature type="transmembrane region" description="Helical" evidence="6">
    <location>
        <begin position="237"/>
        <end position="264"/>
    </location>
</feature>
<comment type="subcellular location">
    <subcellularLocation>
        <location evidence="1">Cell membrane</location>
        <topology evidence="1">Multi-pass membrane protein</topology>
    </subcellularLocation>
</comment>
<keyword evidence="4 6" id="KW-1133">Transmembrane helix</keyword>
<feature type="transmembrane region" description="Helical" evidence="6">
    <location>
        <begin position="475"/>
        <end position="497"/>
    </location>
</feature>
<evidence type="ECO:0000256" key="2">
    <source>
        <dbReference type="ARBA" id="ARBA00022475"/>
    </source>
</evidence>
<evidence type="ECO:0000256" key="3">
    <source>
        <dbReference type="ARBA" id="ARBA00022692"/>
    </source>
</evidence>
<dbReference type="EMBL" id="SRYO01000016">
    <property type="protein sequence ID" value="TGY32915.1"/>
    <property type="molecule type" value="Genomic_DNA"/>
</dbReference>